<sequence length="45" mass="4991">MGKWVDKGIQPNSLVSPTIKDLRANKATVLEHALQVVKHQLRAAK</sequence>
<gene>
    <name evidence="1" type="ORF">GCM10023187_13450</name>
</gene>
<evidence type="ECO:0000313" key="2">
    <source>
        <dbReference type="Proteomes" id="UP001500936"/>
    </source>
</evidence>
<reference evidence="2" key="1">
    <citation type="journal article" date="2019" name="Int. J. Syst. Evol. Microbiol.">
        <title>The Global Catalogue of Microorganisms (GCM) 10K type strain sequencing project: providing services to taxonomists for standard genome sequencing and annotation.</title>
        <authorList>
            <consortium name="The Broad Institute Genomics Platform"/>
            <consortium name="The Broad Institute Genome Sequencing Center for Infectious Disease"/>
            <person name="Wu L."/>
            <person name="Ma J."/>
        </authorList>
    </citation>
    <scope>NUCLEOTIDE SEQUENCE [LARGE SCALE GENOMIC DNA]</scope>
    <source>
        <strain evidence="2">JCM 17925</strain>
    </source>
</reference>
<organism evidence="1 2">
    <name type="scientific">Nibrella viscosa</name>
    <dbReference type="NCBI Taxonomy" id="1084524"/>
    <lineage>
        <taxon>Bacteria</taxon>
        <taxon>Pseudomonadati</taxon>
        <taxon>Bacteroidota</taxon>
        <taxon>Cytophagia</taxon>
        <taxon>Cytophagales</taxon>
        <taxon>Spirosomataceae</taxon>
        <taxon>Nibrella</taxon>
    </lineage>
</organism>
<keyword evidence="2" id="KW-1185">Reference proteome</keyword>
<evidence type="ECO:0000313" key="1">
    <source>
        <dbReference type="EMBL" id="GAA4400364.1"/>
    </source>
</evidence>
<name>A0ABP8K5B0_9BACT</name>
<proteinExistence type="predicted"/>
<comment type="caution">
    <text evidence="1">The sequence shown here is derived from an EMBL/GenBank/DDBJ whole genome shotgun (WGS) entry which is preliminary data.</text>
</comment>
<dbReference type="EMBL" id="BAABHB010000002">
    <property type="protein sequence ID" value="GAA4400364.1"/>
    <property type="molecule type" value="Genomic_DNA"/>
</dbReference>
<accession>A0ABP8K5B0</accession>
<dbReference type="Proteomes" id="UP001500936">
    <property type="component" value="Unassembled WGS sequence"/>
</dbReference>
<protein>
    <submittedName>
        <fullName evidence="1">Uncharacterized protein</fullName>
    </submittedName>
</protein>